<keyword evidence="5" id="KW-1185">Reference proteome</keyword>
<dbReference type="InterPro" id="IPR005814">
    <property type="entry name" value="Aminotrans_3"/>
</dbReference>
<sequence>MSEPASESPAQRAGIEGALRAAEERFTAANPLSLERIRAAAGSMPGGNTRTSLHYSPFPVTFTGGQDQHLTDLDGHVYTDLLGEYSAGLYGHSHPVIIGAARKALDGGIAFGGPNTYDVEFADQLKARFPSVDLLRFTNSGTEANLMAIATAREVTGRGGVLVFHGGYHGGVLSYRGAAPLNVPYPTVVGSFNDVDGTVALLEKHAADLAVVVVEPVIGGGGVIPGTPEFLHALRDTTSRLGILLHFDEVMTSRLGPSGIQGRVGITPDLTTFGKYLGGGFSFGAFGGARAIMERYDPGHPATLGHPGTFNNNTLTMAAGAAGLREVFTPEEAVALNQRGDGLRDALNGVFADVGVAVQATGLGSLIGIHFQRGPIERPEQIRAANTERALLHLELMARGYYTARRSYLALSVALTQADLDGFAAAVREIVTEHAALLGA</sequence>
<dbReference type="PANTHER" id="PTHR43713">
    <property type="entry name" value="GLUTAMATE-1-SEMIALDEHYDE 2,1-AMINOMUTASE"/>
    <property type="match status" value="1"/>
</dbReference>
<evidence type="ECO:0000313" key="4">
    <source>
        <dbReference type="EMBL" id="GAA1836053.1"/>
    </source>
</evidence>
<dbReference type="SUPFAM" id="SSF53383">
    <property type="entry name" value="PLP-dependent transferases"/>
    <property type="match status" value="1"/>
</dbReference>
<comment type="cofactor">
    <cofactor evidence="1">
        <name>pyridoxal 5'-phosphate</name>
        <dbReference type="ChEBI" id="CHEBI:597326"/>
    </cofactor>
</comment>
<evidence type="ECO:0000256" key="2">
    <source>
        <dbReference type="ARBA" id="ARBA00022898"/>
    </source>
</evidence>
<reference evidence="4 5" key="1">
    <citation type="journal article" date="2019" name="Int. J. Syst. Evol. Microbiol.">
        <title>The Global Catalogue of Microorganisms (GCM) 10K type strain sequencing project: providing services to taxonomists for standard genome sequencing and annotation.</title>
        <authorList>
            <consortium name="The Broad Institute Genomics Platform"/>
            <consortium name="The Broad Institute Genome Sequencing Center for Infectious Disease"/>
            <person name="Wu L."/>
            <person name="Ma J."/>
        </authorList>
    </citation>
    <scope>NUCLEOTIDE SEQUENCE [LARGE SCALE GENOMIC DNA]</scope>
    <source>
        <strain evidence="4 5">JCM 16009</strain>
    </source>
</reference>
<dbReference type="PANTHER" id="PTHR43713:SF3">
    <property type="entry name" value="GLUTAMATE-1-SEMIALDEHYDE 2,1-AMINOMUTASE 1, CHLOROPLASTIC-RELATED"/>
    <property type="match status" value="1"/>
</dbReference>
<comment type="similarity">
    <text evidence="3">Belongs to the class-III pyridoxal-phosphate-dependent aminotransferase family.</text>
</comment>
<evidence type="ECO:0000256" key="3">
    <source>
        <dbReference type="RuleBase" id="RU003560"/>
    </source>
</evidence>
<dbReference type="Pfam" id="PF00202">
    <property type="entry name" value="Aminotran_3"/>
    <property type="match status" value="1"/>
</dbReference>
<proteinExistence type="inferred from homology"/>
<dbReference type="InterPro" id="IPR015424">
    <property type="entry name" value="PyrdxlP-dep_Trfase"/>
</dbReference>
<dbReference type="Gene3D" id="3.90.1150.10">
    <property type="entry name" value="Aspartate Aminotransferase, domain 1"/>
    <property type="match status" value="1"/>
</dbReference>
<evidence type="ECO:0000313" key="5">
    <source>
        <dbReference type="Proteomes" id="UP001500449"/>
    </source>
</evidence>
<dbReference type="Gene3D" id="3.40.640.10">
    <property type="entry name" value="Type I PLP-dependent aspartate aminotransferase-like (Major domain)"/>
    <property type="match status" value="1"/>
</dbReference>
<dbReference type="Proteomes" id="UP001500449">
    <property type="component" value="Unassembled WGS sequence"/>
</dbReference>
<keyword evidence="2 3" id="KW-0663">Pyridoxal phosphate</keyword>
<dbReference type="EMBL" id="BAAAQK010000004">
    <property type="protein sequence ID" value="GAA1836053.1"/>
    <property type="molecule type" value="Genomic_DNA"/>
</dbReference>
<name>A0ABN2MUT8_9PSEU</name>
<accession>A0ABN2MUT8</accession>
<evidence type="ECO:0000256" key="1">
    <source>
        <dbReference type="ARBA" id="ARBA00001933"/>
    </source>
</evidence>
<organism evidence="4 5">
    <name type="scientific">Pseudonocardia ailaonensis</name>
    <dbReference type="NCBI Taxonomy" id="367279"/>
    <lineage>
        <taxon>Bacteria</taxon>
        <taxon>Bacillati</taxon>
        <taxon>Actinomycetota</taxon>
        <taxon>Actinomycetes</taxon>
        <taxon>Pseudonocardiales</taxon>
        <taxon>Pseudonocardiaceae</taxon>
        <taxon>Pseudonocardia</taxon>
    </lineage>
</organism>
<gene>
    <name evidence="4" type="primary">hemL_2</name>
    <name evidence="4" type="ORF">GCM10009836_13090</name>
</gene>
<comment type="caution">
    <text evidence="4">The sequence shown here is derived from an EMBL/GenBank/DDBJ whole genome shotgun (WGS) entry which is preliminary data.</text>
</comment>
<protein>
    <submittedName>
        <fullName evidence="4">Glutamate-1-semialdehyde 2,1-aminomutase</fullName>
    </submittedName>
</protein>
<dbReference type="InterPro" id="IPR015421">
    <property type="entry name" value="PyrdxlP-dep_Trfase_major"/>
</dbReference>
<dbReference type="InterPro" id="IPR015422">
    <property type="entry name" value="PyrdxlP-dep_Trfase_small"/>
</dbReference>
<dbReference type="RefSeq" id="WP_344413490.1">
    <property type="nucleotide sequence ID" value="NZ_BAAAQK010000004.1"/>
</dbReference>